<accession>A0A9P7FBB9</accession>
<name>A0A9P7FBB9_9AGAM</name>
<sequence>MAGVATGRGRGSRGRPVKCGSHGLIADSSAPPSASPPASTGSAPALKMPTIHWEKKNSPCTACLIEWCKINQDARLKIFSDSAKDAKEEGHTRQQMTTQKNTYMQQLAASVFAGDEDPKTGAGLSFEELNENEKTRTLLDRLLQTFPWWVDLHGWWRTNPAYNTSFLTADPGQDFSAEAMDVFGKGKGKEKETLDDADREDDEGGDAGALNRDLEPGEILDGEADKDDDPPARVDDSRLHMFCDDEGLGWDSPDDTSDSLSSRFPCPQLPWAPSSASSTHFQPSNLHHYQHPFITHLDTTQQSISPLGPNEISLNSPERADRPKYPLPSTNTTSSKARAASVQMDTSEDSDTAASRMMKSLTMHLRKASLGVRTSHTSGGHVSSDQDSDQSPTTSHNRSVSRKRPRDPTAELTMKLNEASDTLVQHIHETSTVKADHKRLKLETQLASRELKMRESHTEREHGLRSTIAIQNHERAMADERTKQLELEIKLEQVRLERLIMEKDLARQDSSAENHN</sequence>
<comment type="caution">
    <text evidence="3">The sequence shown here is derived from an EMBL/GenBank/DDBJ whole genome shotgun (WGS) entry which is preliminary data.</text>
</comment>
<evidence type="ECO:0000256" key="2">
    <source>
        <dbReference type="SAM" id="MobiDB-lite"/>
    </source>
</evidence>
<evidence type="ECO:0000256" key="1">
    <source>
        <dbReference type="SAM" id="Coils"/>
    </source>
</evidence>
<feature type="region of interest" description="Disordered" evidence="2">
    <location>
        <begin position="370"/>
        <end position="409"/>
    </location>
</feature>
<gene>
    <name evidence="3" type="ORF">F5147DRAFT_771729</name>
</gene>
<feature type="compositionally biased region" description="Acidic residues" evidence="2">
    <location>
        <begin position="216"/>
        <end position="228"/>
    </location>
</feature>
<feature type="region of interest" description="Disordered" evidence="2">
    <location>
        <begin position="1"/>
        <end position="45"/>
    </location>
</feature>
<feature type="region of interest" description="Disordered" evidence="2">
    <location>
        <begin position="301"/>
        <end position="354"/>
    </location>
</feature>
<dbReference type="GeneID" id="64703535"/>
<feature type="compositionally biased region" description="Polar residues" evidence="2">
    <location>
        <begin position="372"/>
        <end position="381"/>
    </location>
</feature>
<keyword evidence="4" id="KW-1185">Reference proteome</keyword>
<protein>
    <submittedName>
        <fullName evidence="3">Uncharacterized protein</fullName>
    </submittedName>
</protein>
<keyword evidence="1" id="KW-0175">Coiled coil</keyword>
<dbReference type="RefSeq" id="XP_041294798.1">
    <property type="nucleotide sequence ID" value="XM_041441276.1"/>
</dbReference>
<reference evidence="3" key="1">
    <citation type="journal article" date="2020" name="New Phytol.">
        <title>Comparative genomics reveals dynamic genome evolution in host specialist ectomycorrhizal fungi.</title>
        <authorList>
            <person name="Lofgren L.A."/>
            <person name="Nguyen N.H."/>
            <person name="Vilgalys R."/>
            <person name="Ruytinx J."/>
            <person name="Liao H.L."/>
            <person name="Branco S."/>
            <person name="Kuo A."/>
            <person name="LaButti K."/>
            <person name="Lipzen A."/>
            <person name="Andreopoulos W."/>
            <person name="Pangilinan J."/>
            <person name="Riley R."/>
            <person name="Hundley H."/>
            <person name="Na H."/>
            <person name="Barry K."/>
            <person name="Grigoriev I.V."/>
            <person name="Stajich J.E."/>
            <person name="Kennedy P.G."/>
        </authorList>
    </citation>
    <scope>NUCLEOTIDE SEQUENCE</scope>
    <source>
        <strain evidence="3">FC423</strain>
    </source>
</reference>
<feature type="compositionally biased region" description="Low complexity" evidence="2">
    <location>
        <begin position="26"/>
        <end position="45"/>
    </location>
</feature>
<dbReference type="AlphaFoldDB" id="A0A9P7FBB9"/>
<feature type="region of interest" description="Disordered" evidence="2">
    <location>
        <begin position="184"/>
        <end position="236"/>
    </location>
</feature>
<evidence type="ECO:0000313" key="4">
    <source>
        <dbReference type="Proteomes" id="UP000823399"/>
    </source>
</evidence>
<dbReference type="Proteomes" id="UP000823399">
    <property type="component" value="Unassembled WGS sequence"/>
</dbReference>
<dbReference type="EMBL" id="JABBWM010000017">
    <property type="protein sequence ID" value="KAG2111579.1"/>
    <property type="molecule type" value="Genomic_DNA"/>
</dbReference>
<organism evidence="3 4">
    <name type="scientific">Suillus discolor</name>
    <dbReference type="NCBI Taxonomy" id="1912936"/>
    <lineage>
        <taxon>Eukaryota</taxon>
        <taxon>Fungi</taxon>
        <taxon>Dikarya</taxon>
        <taxon>Basidiomycota</taxon>
        <taxon>Agaricomycotina</taxon>
        <taxon>Agaricomycetes</taxon>
        <taxon>Agaricomycetidae</taxon>
        <taxon>Boletales</taxon>
        <taxon>Suillineae</taxon>
        <taxon>Suillaceae</taxon>
        <taxon>Suillus</taxon>
    </lineage>
</organism>
<evidence type="ECO:0000313" key="3">
    <source>
        <dbReference type="EMBL" id="KAG2111579.1"/>
    </source>
</evidence>
<proteinExistence type="predicted"/>
<feature type="coiled-coil region" evidence="1">
    <location>
        <begin position="470"/>
        <end position="502"/>
    </location>
</feature>
<feature type="compositionally biased region" description="Basic and acidic residues" evidence="2">
    <location>
        <begin position="187"/>
        <end position="196"/>
    </location>
</feature>
<dbReference type="OrthoDB" id="2660902at2759"/>